<feature type="compositionally biased region" description="Acidic residues" evidence="1">
    <location>
        <begin position="200"/>
        <end position="224"/>
    </location>
</feature>
<dbReference type="AlphaFoldDB" id="A0AAW1J3M1"/>
<protein>
    <submittedName>
        <fullName evidence="2">Uncharacterized protein</fullName>
    </submittedName>
</protein>
<dbReference type="EMBL" id="JBDFQZ010000008">
    <property type="protein sequence ID" value="KAK9697709.1"/>
    <property type="molecule type" value="Genomic_DNA"/>
</dbReference>
<gene>
    <name evidence="2" type="ORF">RND81_08G055200</name>
</gene>
<evidence type="ECO:0000313" key="3">
    <source>
        <dbReference type="Proteomes" id="UP001443914"/>
    </source>
</evidence>
<evidence type="ECO:0000256" key="1">
    <source>
        <dbReference type="SAM" id="MobiDB-lite"/>
    </source>
</evidence>
<feature type="compositionally biased region" description="Low complexity" evidence="1">
    <location>
        <begin position="187"/>
        <end position="199"/>
    </location>
</feature>
<sequence>MDLGIKFKLLKFPSFFTSSCKTQNLDEVIDHSKNPIFTPQNSIFFHSPLMEKIHDNVEEKDEEDKNENYPFNNFVIKTKPRNLNSFSSHQNTSSSSSSLMCKPRCPETFDQMVRESCIIGSGGKNFNRRKVAGKYSLLSPSGDFSGRRCPPTSPASPLFLKQGKNKNKKKQKEKIPNNRNNYHIKNGFKSNPFSFSSSNETDDNGDWFSSDDEREEDDDINKKN</sequence>
<comment type="caution">
    <text evidence="2">The sequence shown here is derived from an EMBL/GenBank/DDBJ whole genome shotgun (WGS) entry which is preliminary data.</text>
</comment>
<accession>A0AAW1J3M1</accession>
<proteinExistence type="predicted"/>
<evidence type="ECO:0000313" key="2">
    <source>
        <dbReference type="EMBL" id="KAK9697709.1"/>
    </source>
</evidence>
<name>A0AAW1J3M1_SAPOF</name>
<keyword evidence="3" id="KW-1185">Reference proteome</keyword>
<feature type="compositionally biased region" description="Basic residues" evidence="1">
    <location>
        <begin position="163"/>
        <end position="172"/>
    </location>
</feature>
<dbReference type="Proteomes" id="UP001443914">
    <property type="component" value="Unassembled WGS sequence"/>
</dbReference>
<organism evidence="2 3">
    <name type="scientific">Saponaria officinalis</name>
    <name type="common">Common soapwort</name>
    <name type="synonym">Lychnis saponaria</name>
    <dbReference type="NCBI Taxonomy" id="3572"/>
    <lineage>
        <taxon>Eukaryota</taxon>
        <taxon>Viridiplantae</taxon>
        <taxon>Streptophyta</taxon>
        <taxon>Embryophyta</taxon>
        <taxon>Tracheophyta</taxon>
        <taxon>Spermatophyta</taxon>
        <taxon>Magnoliopsida</taxon>
        <taxon>eudicotyledons</taxon>
        <taxon>Gunneridae</taxon>
        <taxon>Pentapetalae</taxon>
        <taxon>Caryophyllales</taxon>
        <taxon>Caryophyllaceae</taxon>
        <taxon>Caryophylleae</taxon>
        <taxon>Saponaria</taxon>
    </lineage>
</organism>
<reference evidence="2" key="1">
    <citation type="submission" date="2024-03" db="EMBL/GenBank/DDBJ databases">
        <title>WGS assembly of Saponaria officinalis var. Norfolk2.</title>
        <authorList>
            <person name="Jenkins J."/>
            <person name="Shu S."/>
            <person name="Grimwood J."/>
            <person name="Barry K."/>
            <person name="Goodstein D."/>
            <person name="Schmutz J."/>
            <person name="Leebens-Mack J."/>
            <person name="Osbourn A."/>
        </authorList>
    </citation>
    <scope>NUCLEOTIDE SEQUENCE [LARGE SCALE GENOMIC DNA]</scope>
    <source>
        <strain evidence="2">JIC</strain>
    </source>
</reference>
<feature type="region of interest" description="Disordered" evidence="1">
    <location>
        <begin position="142"/>
        <end position="224"/>
    </location>
</feature>